<dbReference type="PANTHER" id="PTHR35450">
    <property type="entry name" value="REVERSE TRANSCRIPTASE DOMAIN-CONTAINING PROTEIN"/>
    <property type="match status" value="1"/>
</dbReference>
<sequence length="420" mass="47611">MQHEDGEYRGDKQVGKQPKMLNFWKSIIGESKPFVVSQTKYLEMWRERQKAVYPEDALVPKTELGKFYEEALRKARPFKAAGPDGLYAYWWKSLPTAGRLLEDIIVEWLSAGKVSRDALSPLLFVLCISPISFALEEMASPYRSSASQRSGKTFSLGHQFYIDDLKIYAPNRRVLLQALTVAHEISKVIGLDLNIEKCAQAHYMPKMKELEIQAEEDEISAIPIPVLGLRQSYRYLGIDEKILITRDALQRFEESLYNRASAIFRSQLTWRKMVNAFLSIALGGLRYGFLNTNGVGPRLTEALKKARDIDVRIREILADSKCRFRKSIVDRLYVSRGLGGYGLKSVESLPEDTIVATFSYLALGPEMTPQYHLFESLGKRGKRTPVTDGQKILAQYGIEVEVDSEGRDIGLQPIEVRGSD</sequence>
<evidence type="ECO:0000313" key="2">
    <source>
        <dbReference type="Proteomes" id="UP000887569"/>
    </source>
</evidence>
<organism evidence="2 3">
    <name type="scientific">Parascaris univalens</name>
    <name type="common">Nematode worm</name>
    <dbReference type="NCBI Taxonomy" id="6257"/>
    <lineage>
        <taxon>Eukaryota</taxon>
        <taxon>Metazoa</taxon>
        <taxon>Ecdysozoa</taxon>
        <taxon>Nematoda</taxon>
        <taxon>Chromadorea</taxon>
        <taxon>Rhabditida</taxon>
        <taxon>Spirurina</taxon>
        <taxon>Ascaridomorpha</taxon>
        <taxon>Ascaridoidea</taxon>
        <taxon>Ascarididae</taxon>
        <taxon>Parascaris</taxon>
    </lineage>
</organism>
<dbReference type="WBParaSite" id="PgE192_g002_t01">
    <property type="protein sequence ID" value="PgE192_g002_t01"/>
    <property type="gene ID" value="PgE192_g002"/>
</dbReference>
<name>A0A915A200_PARUN</name>
<protein>
    <submittedName>
        <fullName evidence="3">Reverse transcriptase domain-containing protein</fullName>
    </submittedName>
</protein>
<proteinExistence type="predicted"/>
<dbReference type="AlphaFoldDB" id="A0A915A200"/>
<evidence type="ECO:0000313" key="3">
    <source>
        <dbReference type="WBParaSite" id="PgE192_g002_t01"/>
    </source>
</evidence>
<dbReference type="InterPro" id="IPR000477">
    <property type="entry name" value="RT_dom"/>
</dbReference>
<reference evidence="3" key="1">
    <citation type="submission" date="2022-11" db="UniProtKB">
        <authorList>
            <consortium name="WormBaseParasite"/>
        </authorList>
    </citation>
    <scope>IDENTIFICATION</scope>
</reference>
<feature type="domain" description="Reverse transcriptase" evidence="1">
    <location>
        <begin position="118"/>
        <end position="238"/>
    </location>
</feature>
<dbReference type="Pfam" id="PF00078">
    <property type="entry name" value="RVT_1"/>
    <property type="match status" value="1"/>
</dbReference>
<dbReference type="Proteomes" id="UP000887569">
    <property type="component" value="Unplaced"/>
</dbReference>
<evidence type="ECO:0000259" key="1">
    <source>
        <dbReference type="Pfam" id="PF00078"/>
    </source>
</evidence>
<keyword evidence="2" id="KW-1185">Reference proteome</keyword>
<dbReference type="PANTHER" id="PTHR35450:SF2">
    <property type="entry name" value="REVERSE TRANSCRIPTASE DOMAIN-CONTAINING PROTEIN"/>
    <property type="match status" value="1"/>
</dbReference>
<accession>A0A915A200</accession>